<evidence type="ECO:0000313" key="1">
    <source>
        <dbReference type="EMBL" id="MBK1726345.1"/>
    </source>
</evidence>
<evidence type="ECO:0008006" key="3">
    <source>
        <dbReference type="Google" id="ProtNLM"/>
    </source>
</evidence>
<reference evidence="1 2" key="1">
    <citation type="journal article" date="2020" name="Microorganisms">
        <title>Osmotic Adaptation and Compatible Solute Biosynthesis of Phototrophic Bacteria as Revealed from Genome Analyses.</title>
        <authorList>
            <person name="Imhoff J.F."/>
            <person name="Rahn T."/>
            <person name="Kunzel S."/>
            <person name="Keller A."/>
            <person name="Neulinger S.C."/>
        </authorList>
    </citation>
    <scope>NUCLEOTIDE SEQUENCE [LARGE SCALE GENOMIC DNA]</scope>
    <source>
        <strain evidence="1 2">DSM 15116</strain>
    </source>
</reference>
<protein>
    <recommendedName>
        <fullName evidence="3">DNA primase</fullName>
    </recommendedName>
</protein>
<sequence length="115" mass="12544">ARQAGAAQPGLRLAAGASAALWLYRPAGQEAAEPLLLEGVRQVAWLAGYARASLLAFQEPRPGAIAVDARLLARCREAKQREIEGIEDDFQAEYERRLAEIEQERAEGGNSRNTE</sequence>
<comment type="caution">
    <text evidence="1">The sequence shown here is derived from an EMBL/GenBank/DDBJ whole genome shotgun (WGS) entry which is preliminary data.</text>
</comment>
<dbReference type="RefSeq" id="WP_200257390.1">
    <property type="nucleotide sequence ID" value="NZ_NRSH01000037.1"/>
</dbReference>
<name>A0ABS1E3L2_9GAMM</name>
<feature type="non-terminal residue" evidence="1">
    <location>
        <position position="1"/>
    </location>
</feature>
<gene>
    <name evidence="1" type="ORF">CKO13_04760</name>
</gene>
<proteinExistence type="predicted"/>
<accession>A0ABS1E3L2</accession>
<evidence type="ECO:0000313" key="2">
    <source>
        <dbReference type="Proteomes" id="UP000738126"/>
    </source>
</evidence>
<dbReference type="EMBL" id="NRSH01000037">
    <property type="protein sequence ID" value="MBK1726345.1"/>
    <property type="molecule type" value="Genomic_DNA"/>
</dbReference>
<organism evidence="1 2">
    <name type="scientific">Halorhodospira neutriphila</name>
    <dbReference type="NCBI Taxonomy" id="168379"/>
    <lineage>
        <taxon>Bacteria</taxon>
        <taxon>Pseudomonadati</taxon>
        <taxon>Pseudomonadota</taxon>
        <taxon>Gammaproteobacteria</taxon>
        <taxon>Chromatiales</taxon>
        <taxon>Ectothiorhodospiraceae</taxon>
        <taxon>Halorhodospira</taxon>
    </lineage>
</organism>
<dbReference type="Proteomes" id="UP000738126">
    <property type="component" value="Unassembled WGS sequence"/>
</dbReference>
<keyword evidence="2" id="KW-1185">Reference proteome</keyword>